<dbReference type="KEGG" id="pmrn:116940020"/>
<keyword evidence="1" id="KW-0479">Metal-binding</keyword>
<dbReference type="PROSITE" id="PS50016">
    <property type="entry name" value="ZF_PHD_2"/>
    <property type="match status" value="1"/>
</dbReference>
<evidence type="ECO:0000259" key="7">
    <source>
        <dbReference type="PROSITE" id="PS50016"/>
    </source>
</evidence>
<feature type="region of interest" description="Disordered" evidence="6">
    <location>
        <begin position="183"/>
        <end position="205"/>
    </location>
</feature>
<evidence type="ECO:0000313" key="10">
    <source>
        <dbReference type="RefSeq" id="XP_032805117.1"/>
    </source>
</evidence>
<feature type="compositionally biased region" description="Low complexity" evidence="6">
    <location>
        <begin position="431"/>
        <end position="445"/>
    </location>
</feature>
<keyword evidence="2 4" id="KW-0863">Zinc-finger</keyword>
<evidence type="ECO:0000313" key="9">
    <source>
        <dbReference type="RefSeq" id="XP_032805116.1"/>
    </source>
</evidence>
<dbReference type="InterPro" id="IPR019786">
    <property type="entry name" value="Zinc_finger_PHD-type_CS"/>
</dbReference>
<dbReference type="InterPro" id="IPR001965">
    <property type="entry name" value="Znf_PHD"/>
</dbReference>
<feature type="region of interest" description="Disordered" evidence="6">
    <location>
        <begin position="431"/>
        <end position="472"/>
    </location>
</feature>
<dbReference type="InterPro" id="IPR019787">
    <property type="entry name" value="Znf_PHD-finger"/>
</dbReference>
<dbReference type="InterPro" id="IPR013083">
    <property type="entry name" value="Znf_RING/FYVE/PHD"/>
</dbReference>
<reference evidence="9 10" key="1">
    <citation type="submission" date="2025-04" db="UniProtKB">
        <authorList>
            <consortium name="RefSeq"/>
        </authorList>
    </citation>
    <scope>IDENTIFICATION</scope>
    <source>
        <tissue evidence="9 10">Sperm</tissue>
    </source>
</reference>
<dbReference type="CDD" id="cd15523">
    <property type="entry name" value="PHD_PHF21A"/>
    <property type="match status" value="1"/>
</dbReference>
<dbReference type="PANTHER" id="PTHR24102">
    <property type="entry name" value="PHD FINGER PROTEIN"/>
    <property type="match status" value="1"/>
</dbReference>
<organism evidence="8 10">
    <name type="scientific">Petromyzon marinus</name>
    <name type="common">Sea lamprey</name>
    <dbReference type="NCBI Taxonomy" id="7757"/>
    <lineage>
        <taxon>Eukaryota</taxon>
        <taxon>Metazoa</taxon>
        <taxon>Chordata</taxon>
        <taxon>Craniata</taxon>
        <taxon>Vertebrata</taxon>
        <taxon>Cyclostomata</taxon>
        <taxon>Hyperoartia</taxon>
        <taxon>Petromyzontiformes</taxon>
        <taxon>Petromyzontidae</taxon>
        <taxon>Petromyzon</taxon>
    </lineage>
</organism>
<evidence type="ECO:0000256" key="5">
    <source>
        <dbReference type="SAM" id="Coils"/>
    </source>
</evidence>
<keyword evidence="8" id="KW-1185">Reference proteome</keyword>
<dbReference type="AlphaFoldDB" id="A0AAJ7WPL1"/>
<feature type="domain" description="PHD-type" evidence="7">
    <location>
        <begin position="479"/>
        <end position="526"/>
    </location>
</feature>
<evidence type="ECO:0000256" key="1">
    <source>
        <dbReference type="ARBA" id="ARBA00022723"/>
    </source>
</evidence>
<gene>
    <name evidence="9 10 11" type="primary">PHF21A</name>
</gene>
<evidence type="ECO:0000313" key="11">
    <source>
        <dbReference type="RefSeq" id="XP_032805118.1"/>
    </source>
</evidence>
<proteinExistence type="predicted"/>
<keyword evidence="3" id="KW-0862">Zinc</keyword>
<name>A0AAJ7WPL1_PETMA</name>
<feature type="coiled-coil region" evidence="5">
    <location>
        <begin position="550"/>
        <end position="584"/>
    </location>
</feature>
<dbReference type="RefSeq" id="XP_032805116.1">
    <property type="nucleotide sequence ID" value="XM_032949225.1"/>
</dbReference>
<dbReference type="Pfam" id="PF00628">
    <property type="entry name" value="PHD"/>
    <property type="match status" value="1"/>
</dbReference>
<dbReference type="CTD" id="51317"/>
<keyword evidence="5" id="KW-0175">Coiled coil</keyword>
<evidence type="ECO:0000256" key="2">
    <source>
        <dbReference type="ARBA" id="ARBA00022771"/>
    </source>
</evidence>
<sequence>MELSGLQEALKKEIQCHQKLVVQMKQDPQNAELKKQLHECQAKITSLSEKQKKVVEQLRKDLLIKQQSASTQKSASTPPVLAAKPISLVKSTIQAAPLAVVTQKAAVAMVTSLSNGQKLALTSSDLPTANPINLQTTASKLLQENVARIPPKASQPQQALSLASSPIKVPQLSSVHRLTGRNPATLTQVRPKPNSAAVSPVQGGGPQASLVPLHKAHALLAVRGACGVQHVRIVNGQQYKPRSPPPTQHASLAASTALAAAPSASVTAAPPSSAAMPPSSSAAASSAASAAAAAASAASSSSPVGGVTVVASGTQPSKDGTARQTSQTVYRANLSTRILSPRPQVEANPQKVAFLGSLGLVTHEQMEEIQSRRQERKRRTTANPVYSGAMYEPERKRSAVTYLNNPVQTGTRKRGRPPKYASVLAGLVGPPVQALPSPSQPAAPLEQDKAEGGGAPPPCSPSDGPAASPATVSDGDIHEDFCSVCKRSGQLLMCDTCSRVYHLECLEPPLKAIPKGMWICPKCQEQVLRKEDALPWPGTLAIVHSYIAHKAAKEEEKRKLQKRSNELRQERDQLEQKAKMLSTAILKCMEVRNSLLSKQKEVQVGMERYRKLVQLINGVPAKPSKPPAAAAQALQVVASTSSPVIATAATPLLIITTLTPDLTAMGAPVARATSVAVSTSTGILAQIHPPMAPAAQLPHQPHAKH</sequence>
<dbReference type="RefSeq" id="XP_032805118.1">
    <property type="nucleotide sequence ID" value="XM_032949227.1"/>
</dbReference>
<dbReference type="SUPFAM" id="SSF57903">
    <property type="entry name" value="FYVE/PHD zinc finger"/>
    <property type="match status" value="1"/>
</dbReference>
<dbReference type="PANTHER" id="PTHR24102:SF28">
    <property type="entry name" value="PHD-TYPE DOMAIN-CONTAINING PROTEIN"/>
    <property type="match status" value="1"/>
</dbReference>
<feature type="coiled-coil region" evidence="5">
    <location>
        <begin position="7"/>
        <end position="50"/>
    </location>
</feature>
<evidence type="ECO:0000256" key="4">
    <source>
        <dbReference type="PROSITE-ProRule" id="PRU00146"/>
    </source>
</evidence>
<evidence type="ECO:0000256" key="6">
    <source>
        <dbReference type="SAM" id="MobiDB-lite"/>
    </source>
</evidence>
<accession>A0AAJ7WPL1</accession>
<dbReference type="SMART" id="SM00249">
    <property type="entry name" value="PHD"/>
    <property type="match status" value="1"/>
</dbReference>
<evidence type="ECO:0000256" key="3">
    <source>
        <dbReference type="ARBA" id="ARBA00022833"/>
    </source>
</evidence>
<protein>
    <submittedName>
        <fullName evidence="9 10">PHD finger protein 21A isoform X1</fullName>
    </submittedName>
</protein>
<feature type="compositionally biased region" description="Polar residues" evidence="6">
    <location>
        <begin position="311"/>
        <end position="328"/>
    </location>
</feature>
<dbReference type="PROSITE" id="PS01359">
    <property type="entry name" value="ZF_PHD_1"/>
    <property type="match status" value="1"/>
</dbReference>
<dbReference type="Gene3D" id="3.30.40.10">
    <property type="entry name" value="Zinc/RING finger domain, C3HC4 (zinc finger)"/>
    <property type="match status" value="1"/>
</dbReference>
<feature type="region of interest" description="Disordered" evidence="6">
    <location>
        <begin position="301"/>
        <end position="328"/>
    </location>
</feature>
<evidence type="ECO:0000313" key="8">
    <source>
        <dbReference type="Proteomes" id="UP001318040"/>
    </source>
</evidence>
<dbReference type="InterPro" id="IPR011011">
    <property type="entry name" value="Znf_FYVE_PHD"/>
</dbReference>
<dbReference type="Proteomes" id="UP001318040">
    <property type="component" value="Chromosome 7"/>
</dbReference>
<dbReference type="GO" id="GO:0008270">
    <property type="term" value="F:zinc ion binding"/>
    <property type="evidence" value="ECO:0007669"/>
    <property type="project" value="UniProtKB-KW"/>
</dbReference>
<dbReference type="RefSeq" id="XP_032805117.1">
    <property type="nucleotide sequence ID" value="XM_032949226.1"/>
</dbReference>